<feature type="domain" description="G5" evidence="7">
    <location>
        <begin position="415"/>
        <end position="497"/>
    </location>
</feature>
<feature type="compositionally biased region" description="Basic and acidic residues" evidence="5">
    <location>
        <begin position="723"/>
        <end position="825"/>
    </location>
</feature>
<name>A0A2N6SRG7_FINMA</name>
<keyword evidence="6" id="KW-0472">Membrane</keyword>
<keyword evidence="3" id="KW-0732">Signal</keyword>
<feature type="domain" description="G5" evidence="7">
    <location>
        <begin position="569"/>
        <end position="649"/>
    </location>
</feature>
<dbReference type="Gene3D" id="2.20.230.30">
    <property type="match status" value="1"/>
</dbReference>
<protein>
    <recommendedName>
        <fullName evidence="7">G5 domain-containing protein</fullName>
    </recommendedName>
</protein>
<feature type="compositionally biased region" description="Basic and acidic residues" evidence="5">
    <location>
        <begin position="678"/>
        <end position="709"/>
    </location>
</feature>
<accession>A0A2N6SRG7</accession>
<feature type="domain" description="G5" evidence="7">
    <location>
        <begin position="640"/>
        <end position="715"/>
    </location>
</feature>
<dbReference type="EMBL" id="PNHD01000011">
    <property type="protein sequence ID" value="PMC59616.1"/>
    <property type="molecule type" value="Genomic_DNA"/>
</dbReference>
<sequence>METTVTHTIVNGEVTESKDGAPVQTKSAINRIVKVGAAKSNGNHEYTNKIPFDVEVRVNPQLKKGEHKVVQKGEVGEEKYTLTIVDSKVTNTSEPTTTKAAVKEIIEVGIEDYTGTFETKKTSPVEFETEYVVDNSLEPGTTVVEQEGSLGEETTTVTHKIENGKVVESTEGETTQTKAPTKRIVKVGPAKTDGSYTYTNKKPFDVEVRVNPDLPKGEYKVIQEGVEGEEEVTVTIENSKVTETSEPKETKAPVNEIIEVGSEDFTGEVKHKEHFEIPFEVEVRYNDQLPAGTSKEIQKGEKGSYDVEYKQAIKNGQADGELSKTETNRTEAKKHIIEVGTKVETPENNYSKDVEVEIEYVYDDTKDKGVVETGELTPGKVETKVVNKYNPETGEIEQTTEEVVTKAKQKVIVGTKDFTGTYEYEDTCPIPFEVEIIEDDTLAKGEKVVDQEGKPGSKTTKYEQDIKNGKPDGERRVVEETTTKEPTKHIVRVGTKPAEGSTEKVVEREIPFETKVIYDDTLEAGTQKIEKEGKPGKEEVTITQKIKDSKPVGEATETTKTITEKEDRVVRIGVKPVVKETELGNNTEYRYNPKLKAGETKVIEEGSKGSVKYTTTFNKETGKLEITEERTEPKNKVVEYGSKTDGEFKYESEKAYDIIIRENPNLEAGKTNVIQEGKPGKTETTVKIENSKEVSRDTKTITEKQDKIIEIGTKNVCEIPPVKPEDPTKPGEKDPEDPTKPGEKDPEDPTKPGEKDPENPTKPGEKDPEDPTKPGEKDPEDPTKPGEKDPENPTKPGEKDPENPTKPGEKDPENPTKPGEKDPEKPGTPGEKPNEPGTPGEKPNEPGTPGENKPNEPGTPGEKPNEPGTPGEDPKAPETPGKTPENNGKTPDNQAEDTPTKPNNTPKTPETTEQEGGKGKADTPNRKSANKLPKAGSESEIMMLSMSALMTAAGFIGLKKKRKDR</sequence>
<evidence type="ECO:0000256" key="5">
    <source>
        <dbReference type="SAM" id="MobiDB-lite"/>
    </source>
</evidence>
<evidence type="ECO:0000256" key="2">
    <source>
        <dbReference type="ARBA" id="ARBA00022525"/>
    </source>
</evidence>
<dbReference type="SMART" id="SM01208">
    <property type="entry name" value="G5"/>
    <property type="match status" value="8"/>
</dbReference>
<dbReference type="Gene3D" id="2.20.230.10">
    <property type="entry name" value="Resuscitation-promoting factor rpfb"/>
    <property type="match status" value="7"/>
</dbReference>
<evidence type="ECO:0000256" key="4">
    <source>
        <dbReference type="ARBA" id="ARBA00023088"/>
    </source>
</evidence>
<feature type="compositionally biased region" description="Polar residues" evidence="5">
    <location>
        <begin position="884"/>
        <end position="897"/>
    </location>
</feature>
<feature type="transmembrane region" description="Helical" evidence="6">
    <location>
        <begin position="941"/>
        <end position="958"/>
    </location>
</feature>
<dbReference type="Pfam" id="PF00746">
    <property type="entry name" value="Gram_pos_anchor"/>
    <property type="match status" value="1"/>
</dbReference>
<feature type="domain" description="G5" evidence="7">
    <location>
        <begin position="110"/>
        <end position="191"/>
    </location>
</feature>
<keyword evidence="6" id="KW-1133">Transmembrane helix</keyword>
<feature type="compositionally biased region" description="Basic and acidic residues" evidence="5">
    <location>
        <begin position="915"/>
        <end position="925"/>
    </location>
</feature>
<feature type="region of interest" description="Disordered" evidence="5">
    <location>
        <begin position="449"/>
        <end position="472"/>
    </location>
</feature>
<feature type="domain" description="G5" evidence="7">
    <location>
        <begin position="495"/>
        <end position="576"/>
    </location>
</feature>
<dbReference type="AlphaFoldDB" id="A0A2N6SRG7"/>
<evidence type="ECO:0000256" key="1">
    <source>
        <dbReference type="ARBA" id="ARBA00022512"/>
    </source>
</evidence>
<feature type="compositionally biased region" description="Basic and acidic residues" evidence="5">
    <location>
        <begin position="530"/>
        <end position="551"/>
    </location>
</feature>
<dbReference type="PROSITE" id="PS51109">
    <property type="entry name" value="G5"/>
    <property type="match status" value="8"/>
</dbReference>
<feature type="compositionally biased region" description="Low complexity" evidence="5">
    <location>
        <begin position="900"/>
        <end position="911"/>
    </location>
</feature>
<dbReference type="Pfam" id="PF07501">
    <property type="entry name" value="G5"/>
    <property type="match status" value="7"/>
</dbReference>
<keyword evidence="6" id="KW-0812">Transmembrane</keyword>
<dbReference type="Proteomes" id="UP000235723">
    <property type="component" value="Unassembled WGS sequence"/>
</dbReference>
<dbReference type="InterPro" id="IPR011098">
    <property type="entry name" value="G5_dom"/>
</dbReference>
<feature type="domain" description="G5" evidence="7">
    <location>
        <begin position="35"/>
        <end position="112"/>
    </location>
</feature>
<dbReference type="NCBIfam" id="TIGR01167">
    <property type="entry name" value="LPXTG_anchor"/>
    <property type="match status" value="1"/>
</dbReference>
<feature type="domain" description="G5" evidence="7">
    <location>
        <begin position="187"/>
        <end position="264"/>
    </location>
</feature>
<evidence type="ECO:0000256" key="3">
    <source>
        <dbReference type="ARBA" id="ARBA00022729"/>
    </source>
</evidence>
<proteinExistence type="predicted"/>
<keyword evidence="1" id="KW-0134">Cell wall</keyword>
<dbReference type="InterPro" id="IPR019931">
    <property type="entry name" value="LPXTG_anchor"/>
</dbReference>
<comment type="caution">
    <text evidence="8">The sequence shown here is derived from an EMBL/GenBank/DDBJ whole genome shotgun (WGS) entry which is preliminary data.</text>
</comment>
<organism evidence="8 9">
    <name type="scientific">Finegoldia magna</name>
    <name type="common">Peptostreptococcus magnus</name>
    <dbReference type="NCBI Taxonomy" id="1260"/>
    <lineage>
        <taxon>Bacteria</taxon>
        <taxon>Bacillati</taxon>
        <taxon>Bacillota</taxon>
        <taxon>Tissierellia</taxon>
        <taxon>Tissierellales</taxon>
        <taxon>Peptoniphilaceae</taxon>
        <taxon>Finegoldia</taxon>
    </lineage>
</organism>
<keyword evidence="2" id="KW-0964">Secreted</keyword>
<reference evidence="8 9" key="1">
    <citation type="submission" date="2017-09" db="EMBL/GenBank/DDBJ databases">
        <title>Bacterial strain isolated from the female urinary microbiota.</title>
        <authorList>
            <person name="Thomas-White K."/>
            <person name="Kumar N."/>
            <person name="Forster S."/>
            <person name="Putonti C."/>
            <person name="Lawley T."/>
            <person name="Wolfe A.J."/>
        </authorList>
    </citation>
    <scope>NUCLEOTIDE SEQUENCE [LARGE SCALE GENOMIC DNA]</scope>
    <source>
        <strain evidence="8 9">UMB0115</strain>
    </source>
</reference>
<evidence type="ECO:0000313" key="8">
    <source>
        <dbReference type="EMBL" id="PMC59616.1"/>
    </source>
</evidence>
<feature type="domain" description="G5" evidence="7">
    <location>
        <begin position="262"/>
        <end position="343"/>
    </location>
</feature>
<evidence type="ECO:0000313" key="9">
    <source>
        <dbReference type="Proteomes" id="UP000235723"/>
    </source>
</evidence>
<keyword evidence="4" id="KW-0572">Peptidoglycan-anchor</keyword>
<evidence type="ECO:0000259" key="7">
    <source>
        <dbReference type="PROSITE" id="PS51109"/>
    </source>
</evidence>
<evidence type="ECO:0000256" key="6">
    <source>
        <dbReference type="SAM" id="Phobius"/>
    </source>
</evidence>
<feature type="region of interest" description="Disordered" evidence="5">
    <location>
        <begin position="530"/>
        <end position="560"/>
    </location>
</feature>
<gene>
    <name evidence="8" type="ORF">CJ208_07610</name>
</gene>
<feature type="region of interest" description="Disordered" evidence="5">
    <location>
        <begin position="675"/>
        <end position="938"/>
    </location>
</feature>